<feature type="compositionally biased region" description="Basic residues" evidence="1">
    <location>
        <begin position="1"/>
        <end position="29"/>
    </location>
</feature>
<organism evidence="2 3">
    <name type="scientific">Stylophora pistillata</name>
    <name type="common">Smooth cauliflower coral</name>
    <dbReference type="NCBI Taxonomy" id="50429"/>
    <lineage>
        <taxon>Eukaryota</taxon>
        <taxon>Metazoa</taxon>
        <taxon>Cnidaria</taxon>
        <taxon>Anthozoa</taxon>
        <taxon>Hexacorallia</taxon>
        <taxon>Scleractinia</taxon>
        <taxon>Astrocoeniina</taxon>
        <taxon>Pocilloporidae</taxon>
        <taxon>Stylophora</taxon>
    </lineage>
</organism>
<protein>
    <submittedName>
        <fullName evidence="2">Uncharacterized protein</fullName>
    </submittedName>
</protein>
<keyword evidence="3" id="KW-1185">Reference proteome</keyword>
<name>A0A2B4QWF8_STYPI</name>
<feature type="region of interest" description="Disordered" evidence="1">
    <location>
        <begin position="1"/>
        <end position="38"/>
    </location>
</feature>
<dbReference type="Proteomes" id="UP000225706">
    <property type="component" value="Unassembled WGS sequence"/>
</dbReference>
<comment type="caution">
    <text evidence="2">The sequence shown here is derived from an EMBL/GenBank/DDBJ whole genome shotgun (WGS) entry which is preliminary data.</text>
</comment>
<dbReference type="EMBL" id="LSMT01004810">
    <property type="protein sequence ID" value="PFX08305.1"/>
    <property type="molecule type" value="Genomic_DNA"/>
</dbReference>
<proteinExistence type="predicted"/>
<accession>A0A2B4QWF8</accession>
<gene>
    <name evidence="2" type="ORF">AWC38_SpisGene25639</name>
</gene>
<feature type="non-terminal residue" evidence="2">
    <location>
        <position position="38"/>
    </location>
</feature>
<sequence>NRKKQGRVRILKKKKKKKRMLKREKKKQKIQIGLKEKN</sequence>
<evidence type="ECO:0000313" key="2">
    <source>
        <dbReference type="EMBL" id="PFX08305.1"/>
    </source>
</evidence>
<feature type="non-terminal residue" evidence="2">
    <location>
        <position position="1"/>
    </location>
</feature>
<dbReference type="AlphaFoldDB" id="A0A2B4QWF8"/>
<reference evidence="3" key="1">
    <citation type="journal article" date="2017" name="bioRxiv">
        <title>Comparative analysis of the genomes of Stylophora pistillata and Acropora digitifera provides evidence for extensive differences between species of corals.</title>
        <authorList>
            <person name="Voolstra C.R."/>
            <person name="Li Y."/>
            <person name="Liew Y.J."/>
            <person name="Baumgarten S."/>
            <person name="Zoccola D."/>
            <person name="Flot J.-F."/>
            <person name="Tambutte S."/>
            <person name="Allemand D."/>
            <person name="Aranda M."/>
        </authorList>
    </citation>
    <scope>NUCLEOTIDE SEQUENCE [LARGE SCALE GENOMIC DNA]</scope>
</reference>
<evidence type="ECO:0000256" key="1">
    <source>
        <dbReference type="SAM" id="MobiDB-lite"/>
    </source>
</evidence>
<evidence type="ECO:0000313" key="3">
    <source>
        <dbReference type="Proteomes" id="UP000225706"/>
    </source>
</evidence>